<dbReference type="AlphaFoldDB" id="M7PSN6"/>
<dbReference type="PANTHER" id="PTHR34406">
    <property type="entry name" value="PROTEIN YCEI"/>
    <property type="match status" value="1"/>
</dbReference>
<protein>
    <recommendedName>
        <fullName evidence="2">Lipid/polyisoprenoid-binding YceI-like domain-containing protein</fullName>
    </recommendedName>
</protein>
<reference evidence="3 4" key="1">
    <citation type="journal article" date="2013" name="Genome Announc.">
        <title>Draft Genome Sequence of Methylophaga lonarensis MPLT, a Haloalkaliphilic (Non-Methane-Utilizing) Methylotroph.</title>
        <authorList>
            <person name="Shetty S.A."/>
            <person name="Marathe N.P."/>
            <person name="Munot H."/>
            <person name="Antony C.P."/>
            <person name="Dhotre D.P."/>
            <person name="Murrell J.C."/>
            <person name="Shouche Y.S."/>
        </authorList>
    </citation>
    <scope>NUCLEOTIDE SEQUENCE [LARGE SCALE GENOMIC DNA]</scope>
    <source>
        <strain evidence="3 4">MPL</strain>
    </source>
</reference>
<dbReference type="Proteomes" id="UP000012019">
    <property type="component" value="Unassembled WGS sequence"/>
</dbReference>
<dbReference type="PATRIC" id="fig|1286106.3.peg.982"/>
<dbReference type="PIRSF" id="PIRSF029811">
    <property type="entry name" value="UCP029811"/>
    <property type="match status" value="1"/>
</dbReference>
<organism evidence="3 4">
    <name type="scientific">Methylophaga lonarensis MPL</name>
    <dbReference type="NCBI Taxonomy" id="1286106"/>
    <lineage>
        <taxon>Bacteria</taxon>
        <taxon>Pseudomonadati</taxon>
        <taxon>Pseudomonadota</taxon>
        <taxon>Gammaproteobacteria</taxon>
        <taxon>Thiotrichales</taxon>
        <taxon>Piscirickettsiaceae</taxon>
        <taxon>Methylophaga</taxon>
    </lineage>
</organism>
<feature type="domain" description="Lipid/polyisoprenoid-binding YceI-like" evidence="2">
    <location>
        <begin position="27"/>
        <end position="196"/>
    </location>
</feature>
<comment type="caution">
    <text evidence="3">The sequence shown here is derived from an EMBL/GenBank/DDBJ whole genome shotgun (WGS) entry which is preliminary data.</text>
</comment>
<feature type="chain" id="PRO_5004083157" description="Lipid/polyisoprenoid-binding YceI-like domain-containing protein" evidence="1">
    <location>
        <begin position="26"/>
        <end position="199"/>
    </location>
</feature>
<dbReference type="PANTHER" id="PTHR34406:SF1">
    <property type="entry name" value="PROTEIN YCEI"/>
    <property type="match status" value="1"/>
</dbReference>
<proteinExistence type="predicted"/>
<accession>M7PSN6</accession>
<dbReference type="Pfam" id="PF04264">
    <property type="entry name" value="YceI"/>
    <property type="match status" value="1"/>
</dbReference>
<evidence type="ECO:0000313" key="3">
    <source>
        <dbReference type="EMBL" id="EMR13464.1"/>
    </source>
</evidence>
<dbReference type="RefSeq" id="WP_009725988.1">
    <property type="nucleotide sequence ID" value="NZ_APHR01000022.1"/>
</dbReference>
<dbReference type="SUPFAM" id="SSF101874">
    <property type="entry name" value="YceI-like"/>
    <property type="match status" value="1"/>
</dbReference>
<dbReference type="InterPro" id="IPR027016">
    <property type="entry name" value="UCP029811"/>
</dbReference>
<sequence length="199" mass="21890">MTQRKTVAQLIALAFAGTLSATTLAADWQLDNSASRLNFVSIKAIHVAEVGQFRSFSGKISEAGELEIQFDLTSVDTKVELRDDRMREMLFKVDEFTTASLTAEVDTSIIDELAVGESITNNMTATLDLHGNQQNVAMEVLISKLSEQRILVNSAHPVLLDVTDFDLVKGVERLRDVVGLPNISHAVPVTFYMTFNTAE</sequence>
<dbReference type="OrthoDB" id="9793816at2"/>
<evidence type="ECO:0000313" key="4">
    <source>
        <dbReference type="Proteomes" id="UP000012019"/>
    </source>
</evidence>
<dbReference type="SMART" id="SM00867">
    <property type="entry name" value="YceI"/>
    <property type="match status" value="1"/>
</dbReference>
<keyword evidence="4" id="KW-1185">Reference proteome</keyword>
<dbReference type="EMBL" id="APHR01000022">
    <property type="protein sequence ID" value="EMR13464.1"/>
    <property type="molecule type" value="Genomic_DNA"/>
</dbReference>
<dbReference type="InterPro" id="IPR036761">
    <property type="entry name" value="TTHA0802/YceI-like_sf"/>
</dbReference>
<dbReference type="STRING" id="1286106.MPL1_04882"/>
<evidence type="ECO:0000256" key="1">
    <source>
        <dbReference type="SAM" id="SignalP"/>
    </source>
</evidence>
<name>M7PSN6_9GAMM</name>
<keyword evidence="1" id="KW-0732">Signal</keyword>
<dbReference type="Gene3D" id="2.40.128.110">
    <property type="entry name" value="Lipid/polyisoprenoid-binding, YceI-like"/>
    <property type="match status" value="1"/>
</dbReference>
<dbReference type="eggNOG" id="COG2353">
    <property type="taxonomic scope" value="Bacteria"/>
</dbReference>
<evidence type="ECO:0000259" key="2">
    <source>
        <dbReference type="SMART" id="SM00867"/>
    </source>
</evidence>
<feature type="signal peptide" evidence="1">
    <location>
        <begin position="1"/>
        <end position="25"/>
    </location>
</feature>
<dbReference type="InterPro" id="IPR007372">
    <property type="entry name" value="Lipid/polyisoprenoid-bd_YceI"/>
</dbReference>
<gene>
    <name evidence="3" type="ORF">MPL1_04882</name>
</gene>